<evidence type="ECO:0000256" key="8">
    <source>
        <dbReference type="SAM" id="MobiDB-lite"/>
    </source>
</evidence>
<evidence type="ECO:0000256" key="2">
    <source>
        <dbReference type="ARBA" id="ARBA00006700"/>
    </source>
</evidence>
<dbReference type="GO" id="GO:0005762">
    <property type="term" value="C:mitochondrial large ribosomal subunit"/>
    <property type="evidence" value="ECO:0007669"/>
    <property type="project" value="TreeGrafter"/>
</dbReference>
<dbReference type="InterPro" id="IPR012677">
    <property type="entry name" value="Nucleotide-bd_a/b_plait_sf"/>
</dbReference>
<dbReference type="FunFam" id="3.30.70.330:FF:000284">
    <property type="entry name" value="39S ribosomal protein L23, mitochondrial"/>
    <property type="match status" value="1"/>
</dbReference>
<dbReference type="Proteomes" id="UP000007635">
    <property type="component" value="Chromosome XIX"/>
</dbReference>
<evidence type="ECO:0000313" key="10">
    <source>
        <dbReference type="Proteomes" id="UP000007635"/>
    </source>
</evidence>
<evidence type="ECO:0000256" key="7">
    <source>
        <dbReference type="ARBA" id="ARBA00041375"/>
    </source>
</evidence>
<sequence length="204" mass="23641">MPVTRLLYPLYQLGNPQLRIFRPNWFLTLVRPGKEQPPDTVQFRIPMEMTKYDVKNYLEKIYDVPVGAIRTRIQFGSNKKRNHLHQKVKQPDYKVAYVQLLLAEMDEKGGQQEITHILYPASVKTKPVAFKEDWETEALSGRPQCTSDRPGEQLKNAAVPHTDGGNRLVRDNLCKVARGEIWARLRFGPGMFLECRPQEFHGPR</sequence>
<protein>
    <recommendedName>
        <fullName evidence="6">Large ribosomal subunit protein uL23m</fullName>
    </recommendedName>
    <alternativeName>
        <fullName evidence="7">39S ribosomal protein L23, mitochondrial</fullName>
    </alternativeName>
</protein>
<feature type="region of interest" description="Disordered" evidence="8">
    <location>
        <begin position="141"/>
        <end position="163"/>
    </location>
</feature>
<reference evidence="9 10" key="1">
    <citation type="journal article" date="2021" name="G3 (Bethesda)">
        <title>Improved contiguity of the threespine stickleback genome using long-read sequencing.</title>
        <authorList>
            <person name="Nath S."/>
            <person name="Shaw D.E."/>
            <person name="White M.A."/>
        </authorList>
    </citation>
    <scope>NUCLEOTIDE SEQUENCE [LARGE SCALE GENOMIC DNA]</scope>
    <source>
        <strain evidence="9 10">Lake Benthic</strain>
    </source>
</reference>
<keyword evidence="3" id="KW-0689">Ribosomal protein</keyword>
<evidence type="ECO:0000256" key="4">
    <source>
        <dbReference type="ARBA" id="ARBA00023128"/>
    </source>
</evidence>
<accession>A0AAQ4QRI8</accession>
<dbReference type="Gene3D" id="3.30.70.330">
    <property type="match status" value="1"/>
</dbReference>
<reference evidence="9" key="2">
    <citation type="submission" date="2025-08" db="UniProtKB">
        <authorList>
            <consortium name="Ensembl"/>
        </authorList>
    </citation>
    <scope>IDENTIFICATION</scope>
</reference>
<reference evidence="9" key="3">
    <citation type="submission" date="2025-09" db="UniProtKB">
        <authorList>
            <consortium name="Ensembl"/>
        </authorList>
    </citation>
    <scope>IDENTIFICATION</scope>
</reference>
<keyword evidence="5" id="KW-0687">Ribonucleoprotein</keyword>
<dbReference type="GO" id="GO:0003735">
    <property type="term" value="F:structural constituent of ribosome"/>
    <property type="evidence" value="ECO:0007669"/>
    <property type="project" value="InterPro"/>
</dbReference>
<dbReference type="PANTHER" id="PTHR12059">
    <property type="entry name" value="RIBOSOMAL PROTEIN L23-RELATED"/>
    <property type="match status" value="1"/>
</dbReference>
<evidence type="ECO:0000256" key="5">
    <source>
        <dbReference type="ARBA" id="ARBA00023274"/>
    </source>
</evidence>
<dbReference type="SUPFAM" id="SSF54189">
    <property type="entry name" value="Ribosomal proteins S24e, L23 and L15e"/>
    <property type="match status" value="1"/>
</dbReference>
<dbReference type="Ensembl" id="ENSGACT00000040841.1">
    <property type="protein sequence ID" value="ENSGACP00000053550.1"/>
    <property type="gene ID" value="ENSGACG00000011130.2"/>
</dbReference>
<comment type="subcellular location">
    <subcellularLocation>
        <location evidence="1">Mitochondrion</location>
    </subcellularLocation>
</comment>
<name>A0AAQ4QRI8_GASAC</name>
<dbReference type="GeneTree" id="ENSGT00390000007739"/>
<evidence type="ECO:0000313" key="9">
    <source>
        <dbReference type="Ensembl" id="ENSGACP00000053550.1"/>
    </source>
</evidence>
<dbReference type="Pfam" id="PF00276">
    <property type="entry name" value="Ribosomal_L23"/>
    <property type="match status" value="1"/>
</dbReference>
<organism evidence="9 10">
    <name type="scientific">Gasterosteus aculeatus aculeatus</name>
    <name type="common">three-spined stickleback</name>
    <dbReference type="NCBI Taxonomy" id="481459"/>
    <lineage>
        <taxon>Eukaryota</taxon>
        <taxon>Metazoa</taxon>
        <taxon>Chordata</taxon>
        <taxon>Craniata</taxon>
        <taxon>Vertebrata</taxon>
        <taxon>Euteleostomi</taxon>
        <taxon>Actinopterygii</taxon>
        <taxon>Neopterygii</taxon>
        <taxon>Teleostei</taxon>
        <taxon>Neoteleostei</taxon>
        <taxon>Acanthomorphata</taxon>
        <taxon>Eupercaria</taxon>
        <taxon>Perciformes</taxon>
        <taxon>Cottioidei</taxon>
        <taxon>Gasterosteales</taxon>
        <taxon>Gasterosteidae</taxon>
        <taxon>Gasterosteus</taxon>
    </lineage>
</organism>
<dbReference type="GO" id="GO:0032543">
    <property type="term" value="P:mitochondrial translation"/>
    <property type="evidence" value="ECO:0007669"/>
    <property type="project" value="TreeGrafter"/>
</dbReference>
<proteinExistence type="inferred from homology"/>
<dbReference type="InterPro" id="IPR012678">
    <property type="entry name" value="Ribosomal_uL23/eL15/eS24_sf"/>
</dbReference>
<evidence type="ECO:0000256" key="3">
    <source>
        <dbReference type="ARBA" id="ARBA00022980"/>
    </source>
</evidence>
<evidence type="ECO:0000256" key="1">
    <source>
        <dbReference type="ARBA" id="ARBA00004173"/>
    </source>
</evidence>
<dbReference type="PANTHER" id="PTHR12059:SF5">
    <property type="entry name" value="LARGE RIBOSOMAL SUBUNIT PROTEIN UL23M"/>
    <property type="match status" value="1"/>
</dbReference>
<dbReference type="InterPro" id="IPR013025">
    <property type="entry name" value="Ribosomal_uL23-like"/>
</dbReference>
<keyword evidence="10" id="KW-1185">Reference proteome</keyword>
<comment type="similarity">
    <text evidence="2">Belongs to the universal ribosomal protein uL23 family.</text>
</comment>
<dbReference type="AlphaFoldDB" id="A0AAQ4QRI8"/>
<evidence type="ECO:0000256" key="6">
    <source>
        <dbReference type="ARBA" id="ARBA00039977"/>
    </source>
</evidence>
<keyword evidence="4" id="KW-0496">Mitochondrion</keyword>